<dbReference type="GO" id="GO:0009986">
    <property type="term" value="C:cell surface"/>
    <property type="evidence" value="ECO:0007669"/>
    <property type="project" value="TreeGrafter"/>
</dbReference>
<gene>
    <name evidence="9" type="ORF">BSL78_04342</name>
</gene>
<feature type="transmembrane region" description="Helical" evidence="7">
    <location>
        <begin position="433"/>
        <end position="459"/>
    </location>
</feature>
<feature type="transmembrane region" description="Helical" evidence="7">
    <location>
        <begin position="784"/>
        <end position="804"/>
    </location>
</feature>
<dbReference type="GO" id="GO:0071914">
    <property type="term" value="C:prominosome"/>
    <property type="evidence" value="ECO:0007669"/>
    <property type="project" value="TreeGrafter"/>
</dbReference>
<dbReference type="PANTHER" id="PTHR22730">
    <property type="entry name" value="PROMININ PROM PROTEIN"/>
    <property type="match status" value="1"/>
</dbReference>
<dbReference type="InterPro" id="IPR008795">
    <property type="entry name" value="Prominin"/>
</dbReference>
<feature type="chain" id="PRO_5013600656" evidence="8">
    <location>
        <begin position="17"/>
        <end position="835"/>
    </location>
</feature>
<evidence type="ECO:0000256" key="4">
    <source>
        <dbReference type="ARBA" id="ARBA00022989"/>
    </source>
</evidence>
<dbReference type="GO" id="GO:0016324">
    <property type="term" value="C:apical plasma membrane"/>
    <property type="evidence" value="ECO:0007669"/>
    <property type="project" value="TreeGrafter"/>
</dbReference>
<feature type="transmembrane region" description="Helical" evidence="7">
    <location>
        <begin position="142"/>
        <end position="160"/>
    </location>
</feature>
<evidence type="ECO:0000313" key="9">
    <source>
        <dbReference type="EMBL" id="PIK58722.1"/>
    </source>
</evidence>
<comment type="similarity">
    <text evidence="2">Belongs to the prominin family.</text>
</comment>
<evidence type="ECO:0000256" key="3">
    <source>
        <dbReference type="ARBA" id="ARBA00022692"/>
    </source>
</evidence>
<proteinExistence type="inferred from homology"/>
<dbReference type="Pfam" id="PF05478">
    <property type="entry name" value="Prominin"/>
    <property type="match status" value="1"/>
</dbReference>
<comment type="subcellular location">
    <subcellularLocation>
        <location evidence="1">Membrane</location>
        <topology evidence="1">Multi-pass membrane protein</topology>
    </subcellularLocation>
</comment>
<evidence type="ECO:0000256" key="7">
    <source>
        <dbReference type="SAM" id="Phobius"/>
    </source>
</evidence>
<dbReference type="OrthoDB" id="10065208at2759"/>
<protein>
    <submittedName>
        <fullName evidence="9">Putative prominin-1-A</fullName>
    </submittedName>
</protein>
<feature type="transmembrane region" description="Helical" evidence="7">
    <location>
        <begin position="480"/>
        <end position="503"/>
    </location>
</feature>
<keyword evidence="5 7" id="KW-0472">Membrane</keyword>
<dbReference type="GO" id="GO:0005902">
    <property type="term" value="C:microvillus"/>
    <property type="evidence" value="ECO:0007669"/>
    <property type="project" value="TreeGrafter"/>
</dbReference>
<evidence type="ECO:0000313" key="10">
    <source>
        <dbReference type="Proteomes" id="UP000230750"/>
    </source>
</evidence>
<accession>A0A2G8LER0</accession>
<sequence>MFSVFVIASLLSSCRANEDHHDEQDFNWLSDASQYNLVNNTIDNDWQYNFLVETGEYLVRLLVPESFPWRDTVTSLMSDGADMDTLLQELIMFELPLLIISGILMLLAICLPIVGICFCLCRCCGNCGGTRKDDEISSLNRCTVYVMSVILTVICILIGICTFLDKPVQSKLVESSFDLGYTVLYTAYDIETFSDNIVKDLNQLAYDDFDGFTDEILDRLDGADEEISDPLLRETYSHLDAIADHLDNFLNELELFTLENNTFGEINETINRILTGSEDLEIALDNVAANLTDIKTDCLADPIRTGLGVCDSLPDPNELEVSLDLTQLTSISDRLDPLLIFDSTNSTITVVFDLLNEINQSLSAVPEVIQNQTKEFQSTVNSTLLSIGRSIKTSADESVEILESFDVQEMMQTEMIENELWKAELDSYMNYEFILRAALGGFLLVLLSLAGLCFGCVGYDSNKPPSQQSGITNCGGKMSMCAAVWAFLIAFIICFGAAILFLVGSNLTLVCDDLQDLTIIEEVVDNPALWNGEHPLASISGNANMTFYSLLEQCGEDDTIAGILGLTDMLDTDSLDIRGEIPDLDELAHSINQSFGEMGFSNVDISSQIQRLNGQFLPANVTEQISTIKNATAFIDVKSIANDLDSQAAAVRSSYPDMASSLEGLATKLRNIQDEIVEGIANDTVLLQDQLSDMNSSINTLMGETSPILTSVDDIMEFVQIDALLLVVETLETFIDDIVTVAENFTNESIERVKNDIGRCGIVRLIYDSLVNGFCDGFMAAITLYWMSVSVFSLCLLPFICFNVRIAKYHRRAQPSNVQHPQYLPPPGSIKVYPP</sequence>
<dbReference type="AlphaFoldDB" id="A0A2G8LER0"/>
<keyword evidence="3 7" id="KW-0812">Transmembrane</keyword>
<keyword evidence="6" id="KW-0325">Glycoprotein</keyword>
<name>A0A2G8LER0_STIJA</name>
<dbReference type="GO" id="GO:0015485">
    <property type="term" value="F:cholesterol binding"/>
    <property type="evidence" value="ECO:0007669"/>
    <property type="project" value="TreeGrafter"/>
</dbReference>
<reference evidence="9 10" key="1">
    <citation type="journal article" date="2017" name="PLoS Biol.">
        <title>The sea cucumber genome provides insights into morphological evolution and visceral regeneration.</title>
        <authorList>
            <person name="Zhang X."/>
            <person name="Sun L."/>
            <person name="Yuan J."/>
            <person name="Sun Y."/>
            <person name="Gao Y."/>
            <person name="Zhang L."/>
            <person name="Li S."/>
            <person name="Dai H."/>
            <person name="Hamel J.F."/>
            <person name="Liu C."/>
            <person name="Yu Y."/>
            <person name="Liu S."/>
            <person name="Lin W."/>
            <person name="Guo K."/>
            <person name="Jin S."/>
            <person name="Xu P."/>
            <person name="Storey K.B."/>
            <person name="Huan P."/>
            <person name="Zhang T."/>
            <person name="Zhou Y."/>
            <person name="Zhang J."/>
            <person name="Lin C."/>
            <person name="Li X."/>
            <person name="Xing L."/>
            <person name="Huo D."/>
            <person name="Sun M."/>
            <person name="Wang L."/>
            <person name="Mercier A."/>
            <person name="Li F."/>
            <person name="Yang H."/>
            <person name="Xiang J."/>
        </authorList>
    </citation>
    <scope>NUCLEOTIDE SEQUENCE [LARGE SCALE GENOMIC DNA]</scope>
    <source>
        <strain evidence="9">Shaxun</strain>
        <tissue evidence="9">Muscle</tissue>
    </source>
</reference>
<evidence type="ECO:0000256" key="2">
    <source>
        <dbReference type="ARBA" id="ARBA00006058"/>
    </source>
</evidence>
<dbReference type="PANTHER" id="PTHR22730:SF1">
    <property type="entry name" value="PROMININ-LIKE PROTEIN"/>
    <property type="match status" value="1"/>
</dbReference>
<comment type="caution">
    <text evidence="9">The sequence shown here is derived from an EMBL/GenBank/DDBJ whole genome shotgun (WGS) entry which is preliminary data.</text>
</comment>
<organism evidence="9 10">
    <name type="scientific">Stichopus japonicus</name>
    <name type="common">Sea cucumber</name>
    <dbReference type="NCBI Taxonomy" id="307972"/>
    <lineage>
        <taxon>Eukaryota</taxon>
        <taxon>Metazoa</taxon>
        <taxon>Echinodermata</taxon>
        <taxon>Eleutherozoa</taxon>
        <taxon>Echinozoa</taxon>
        <taxon>Holothuroidea</taxon>
        <taxon>Aspidochirotacea</taxon>
        <taxon>Aspidochirotida</taxon>
        <taxon>Stichopodidae</taxon>
        <taxon>Apostichopus</taxon>
    </lineage>
</organism>
<feature type="signal peptide" evidence="8">
    <location>
        <begin position="1"/>
        <end position="16"/>
    </location>
</feature>
<evidence type="ECO:0000256" key="6">
    <source>
        <dbReference type="ARBA" id="ARBA00023180"/>
    </source>
</evidence>
<evidence type="ECO:0000256" key="1">
    <source>
        <dbReference type="ARBA" id="ARBA00004141"/>
    </source>
</evidence>
<feature type="transmembrane region" description="Helical" evidence="7">
    <location>
        <begin position="97"/>
        <end position="121"/>
    </location>
</feature>
<dbReference type="Proteomes" id="UP000230750">
    <property type="component" value="Unassembled WGS sequence"/>
</dbReference>
<dbReference type="GO" id="GO:0005929">
    <property type="term" value="C:cilium"/>
    <property type="evidence" value="ECO:0007669"/>
    <property type="project" value="TreeGrafter"/>
</dbReference>
<dbReference type="EMBL" id="MRZV01000104">
    <property type="protein sequence ID" value="PIK58722.1"/>
    <property type="molecule type" value="Genomic_DNA"/>
</dbReference>
<keyword evidence="10" id="KW-1185">Reference proteome</keyword>
<keyword evidence="4 7" id="KW-1133">Transmembrane helix</keyword>
<evidence type="ECO:0000256" key="8">
    <source>
        <dbReference type="SAM" id="SignalP"/>
    </source>
</evidence>
<evidence type="ECO:0000256" key="5">
    <source>
        <dbReference type="ARBA" id="ARBA00023136"/>
    </source>
</evidence>
<keyword evidence="8" id="KW-0732">Signal</keyword>